<evidence type="ECO:0000259" key="1">
    <source>
        <dbReference type="PROSITE" id="PS51379"/>
    </source>
</evidence>
<dbReference type="SUPFAM" id="SSF46548">
    <property type="entry name" value="alpha-helical ferredoxin"/>
    <property type="match status" value="1"/>
</dbReference>
<dbReference type="PANTHER" id="PTHR42827">
    <property type="entry name" value="IRON-SULFUR CLUSTER-BINDING PROTEIN-RELATED"/>
    <property type="match status" value="1"/>
</dbReference>
<dbReference type="InterPro" id="IPR017900">
    <property type="entry name" value="4Fe4S_Fe_S_CS"/>
</dbReference>
<dbReference type="PROSITE" id="PS00198">
    <property type="entry name" value="4FE4S_FER_1"/>
    <property type="match status" value="1"/>
</dbReference>
<dbReference type="PROSITE" id="PS51379">
    <property type="entry name" value="4FE4S_FER_2"/>
    <property type="match status" value="1"/>
</dbReference>
<gene>
    <name evidence="2" type="ORF">LCGC14_1087040</name>
</gene>
<dbReference type="EMBL" id="LAZR01004801">
    <property type="protein sequence ID" value="KKN05470.1"/>
    <property type="molecule type" value="Genomic_DNA"/>
</dbReference>
<sequence>MEELTTESIIKFLKTEGAELIGVSPIEPLLTDRRYIENVKRICPNAKCVIVLGTVFPQSVLDACPENPRPARYTLDALYSEGAGYCIKLARILEKKGFRAVLIPAYLPVEMNYETLGLKGDLNLKHAAFEAGLGSRGKNDLLITKNYGPRVRLFGLITDADFEPTPKDDKDYCRDCQVCIKSCPSGAISESGCDPKVCSPYAMKNGLPSILKFIKTLEEDPSPQTLFKKLRGLETWEYWQALSQGSFYECFMCIQSCPVGKIKFGKKN</sequence>
<proteinExistence type="predicted"/>
<comment type="caution">
    <text evidence="2">The sequence shown here is derived from an EMBL/GenBank/DDBJ whole genome shotgun (WGS) entry which is preliminary data.</text>
</comment>
<feature type="domain" description="4Fe-4S ferredoxin-type" evidence="1">
    <location>
        <begin position="164"/>
        <end position="193"/>
    </location>
</feature>
<dbReference type="PANTHER" id="PTHR42827:SF1">
    <property type="entry name" value="IRON-SULFUR CLUSTER-BINDING PROTEIN"/>
    <property type="match status" value="1"/>
</dbReference>
<protein>
    <recommendedName>
        <fullName evidence="1">4Fe-4S ferredoxin-type domain-containing protein</fullName>
    </recommendedName>
</protein>
<evidence type="ECO:0000313" key="2">
    <source>
        <dbReference type="EMBL" id="KKN05470.1"/>
    </source>
</evidence>
<reference evidence="2" key="1">
    <citation type="journal article" date="2015" name="Nature">
        <title>Complex archaea that bridge the gap between prokaryotes and eukaryotes.</title>
        <authorList>
            <person name="Spang A."/>
            <person name="Saw J.H."/>
            <person name="Jorgensen S.L."/>
            <person name="Zaremba-Niedzwiedzka K."/>
            <person name="Martijn J."/>
            <person name="Lind A.E."/>
            <person name="van Eijk R."/>
            <person name="Schleper C."/>
            <person name="Guy L."/>
            <person name="Ettema T.J."/>
        </authorList>
    </citation>
    <scope>NUCLEOTIDE SEQUENCE</scope>
</reference>
<dbReference type="AlphaFoldDB" id="A0A0F9MDQ0"/>
<accession>A0A0F9MDQ0</accession>
<name>A0A0F9MDQ0_9ZZZZ</name>
<dbReference type="InterPro" id="IPR017896">
    <property type="entry name" value="4Fe4S_Fe-S-bd"/>
</dbReference>
<organism evidence="2">
    <name type="scientific">marine sediment metagenome</name>
    <dbReference type="NCBI Taxonomy" id="412755"/>
    <lineage>
        <taxon>unclassified sequences</taxon>
        <taxon>metagenomes</taxon>
        <taxon>ecological metagenomes</taxon>
    </lineage>
</organism>